<protein>
    <submittedName>
        <fullName evidence="4">Putative dehydrogenase</fullName>
    </submittedName>
</protein>
<dbReference type="Gene3D" id="3.40.50.720">
    <property type="entry name" value="NAD(P)-binding Rossmann-like Domain"/>
    <property type="match status" value="1"/>
</dbReference>
<evidence type="ECO:0000313" key="5">
    <source>
        <dbReference type="Proteomes" id="UP000520814"/>
    </source>
</evidence>
<dbReference type="SUPFAM" id="SSF55347">
    <property type="entry name" value="Glyceraldehyde-3-phosphate dehydrogenase-like, C-terminal domain"/>
    <property type="match status" value="1"/>
</dbReference>
<dbReference type="Pfam" id="PF22725">
    <property type="entry name" value="GFO_IDH_MocA_C3"/>
    <property type="match status" value="1"/>
</dbReference>
<dbReference type="Proteomes" id="UP000520814">
    <property type="component" value="Unassembled WGS sequence"/>
</dbReference>
<feature type="domain" description="GFO/IDH/MocA-like oxidoreductase" evidence="3">
    <location>
        <begin position="132"/>
        <end position="255"/>
    </location>
</feature>
<dbReference type="InterPro" id="IPR000683">
    <property type="entry name" value="Gfo/Idh/MocA-like_OxRdtase_N"/>
</dbReference>
<dbReference type="SUPFAM" id="SSF51735">
    <property type="entry name" value="NAD(P)-binding Rossmann-fold domains"/>
    <property type="match status" value="1"/>
</dbReference>
<evidence type="ECO:0000259" key="2">
    <source>
        <dbReference type="Pfam" id="PF01408"/>
    </source>
</evidence>
<dbReference type="GO" id="GO:0000166">
    <property type="term" value="F:nucleotide binding"/>
    <property type="evidence" value="ECO:0007669"/>
    <property type="project" value="InterPro"/>
</dbReference>
<dbReference type="InterPro" id="IPR050463">
    <property type="entry name" value="Gfo/Idh/MocA_oxidrdct_glycsds"/>
</dbReference>
<dbReference type="Gene3D" id="3.30.360.10">
    <property type="entry name" value="Dihydrodipicolinate Reductase, domain 2"/>
    <property type="match status" value="1"/>
</dbReference>
<dbReference type="InterPro" id="IPR055170">
    <property type="entry name" value="GFO_IDH_MocA-like_dom"/>
</dbReference>
<dbReference type="Pfam" id="PF01408">
    <property type="entry name" value="GFO_IDH_MocA"/>
    <property type="match status" value="1"/>
</dbReference>
<feature type="domain" description="Gfo/Idh/MocA-like oxidoreductase N-terminal" evidence="2">
    <location>
        <begin position="4"/>
        <end position="120"/>
    </location>
</feature>
<dbReference type="InterPro" id="IPR036291">
    <property type="entry name" value="NAD(P)-bd_dom_sf"/>
</dbReference>
<dbReference type="GO" id="GO:0016491">
    <property type="term" value="F:oxidoreductase activity"/>
    <property type="evidence" value="ECO:0007669"/>
    <property type="project" value="UniProtKB-KW"/>
</dbReference>
<reference evidence="4 5" key="1">
    <citation type="submission" date="2020-08" db="EMBL/GenBank/DDBJ databases">
        <title>Genomic Encyclopedia of Type Strains, Phase IV (KMG-IV): sequencing the most valuable type-strain genomes for metagenomic binning, comparative biology and taxonomic classification.</title>
        <authorList>
            <person name="Goeker M."/>
        </authorList>
    </citation>
    <scope>NUCLEOTIDE SEQUENCE [LARGE SCALE GENOMIC DNA]</scope>
    <source>
        <strain evidence="4 5">DSM 23562</strain>
    </source>
</reference>
<accession>A0A7W9SP04</accession>
<dbReference type="PANTHER" id="PTHR43818:SF11">
    <property type="entry name" value="BCDNA.GH03377"/>
    <property type="match status" value="1"/>
</dbReference>
<sequence>MEKIRVGVLGLGRSGYGIHCKAFEKLSDSYELVAVADINGVRAAETGAELGVQAVTSVEELVAIPELELIVVSSYNRDHAKNAVTALEAGKHVVCEKPFGLSVAEVDAMLAAAKAAGKFVVPFQNRRYEDSYVKVKEILASGVLGKVVHVRIAQHGFGRRWDWQTLSEFGGGQLHNNGPHILDQALGLYEAYGVDDVESLEVWSDMRATLSSGDTADHVRATLRHPDAFTLDIEFAATCPYPQDKWLIMATAGGLKGTSNKLEWKWVDWSAHPERPVQCASTPDRSYNREDLQWQTASYDCTESFERLQGSFYTDLWHSIREAAPLSVTPESVRKRIRLLERIRG</sequence>
<evidence type="ECO:0000256" key="1">
    <source>
        <dbReference type="ARBA" id="ARBA00023002"/>
    </source>
</evidence>
<evidence type="ECO:0000313" key="4">
    <source>
        <dbReference type="EMBL" id="MBB6049644.1"/>
    </source>
</evidence>
<dbReference type="RefSeq" id="WP_184193241.1">
    <property type="nucleotide sequence ID" value="NZ_JACHGW010000001.1"/>
</dbReference>
<evidence type="ECO:0000259" key="3">
    <source>
        <dbReference type="Pfam" id="PF22725"/>
    </source>
</evidence>
<comment type="caution">
    <text evidence="4">The sequence shown here is derived from an EMBL/GenBank/DDBJ whole genome shotgun (WGS) entry which is preliminary data.</text>
</comment>
<dbReference type="PANTHER" id="PTHR43818">
    <property type="entry name" value="BCDNA.GH03377"/>
    <property type="match status" value="1"/>
</dbReference>
<keyword evidence="1" id="KW-0560">Oxidoreductase</keyword>
<name>A0A7W9SP04_ARMRO</name>
<proteinExistence type="predicted"/>
<organism evidence="4 5">
    <name type="scientific">Armatimonas rosea</name>
    <dbReference type="NCBI Taxonomy" id="685828"/>
    <lineage>
        <taxon>Bacteria</taxon>
        <taxon>Bacillati</taxon>
        <taxon>Armatimonadota</taxon>
        <taxon>Armatimonadia</taxon>
        <taxon>Armatimonadales</taxon>
        <taxon>Armatimonadaceae</taxon>
        <taxon>Armatimonas</taxon>
    </lineage>
</organism>
<dbReference type="AlphaFoldDB" id="A0A7W9SP04"/>
<keyword evidence="5" id="KW-1185">Reference proteome</keyword>
<gene>
    <name evidence="4" type="ORF">HNQ39_001406</name>
</gene>
<dbReference type="EMBL" id="JACHGW010000001">
    <property type="protein sequence ID" value="MBB6049644.1"/>
    <property type="molecule type" value="Genomic_DNA"/>
</dbReference>